<evidence type="ECO:0000256" key="6">
    <source>
        <dbReference type="ARBA" id="ARBA00022989"/>
    </source>
</evidence>
<dbReference type="Proteomes" id="UP000054321">
    <property type="component" value="Unassembled WGS sequence"/>
</dbReference>
<dbReference type="GO" id="GO:0016757">
    <property type="term" value="F:glycosyltransferase activity"/>
    <property type="evidence" value="ECO:0007669"/>
    <property type="project" value="UniProtKB-KW"/>
</dbReference>
<keyword evidence="7" id="KW-0472">Membrane</keyword>
<evidence type="ECO:0000256" key="2">
    <source>
        <dbReference type="ARBA" id="ARBA00022676"/>
    </source>
</evidence>
<dbReference type="Gene3D" id="3.90.550.50">
    <property type="match status" value="1"/>
</dbReference>
<keyword evidence="5" id="KW-0735">Signal-anchor</keyword>
<keyword evidence="2" id="KW-0328">Glycosyltransferase</keyword>
<dbReference type="InterPro" id="IPR003378">
    <property type="entry name" value="Fringe-like_glycosylTrfase"/>
</dbReference>
<reference evidence="11" key="2">
    <citation type="submission" date="2015-01" db="EMBL/GenBank/DDBJ databases">
        <title>Evolutionary Origins and Diversification of the Mycorrhizal Mutualists.</title>
        <authorList>
            <consortium name="DOE Joint Genome Institute"/>
            <consortium name="Mycorrhizal Genomics Consortium"/>
            <person name="Kohler A."/>
            <person name="Kuo A."/>
            <person name="Nagy L.G."/>
            <person name="Floudas D."/>
            <person name="Copeland A."/>
            <person name="Barry K.W."/>
            <person name="Cichocki N."/>
            <person name="Veneault-Fourrey C."/>
            <person name="LaButti K."/>
            <person name="Lindquist E.A."/>
            <person name="Lipzen A."/>
            <person name="Lundell T."/>
            <person name="Morin E."/>
            <person name="Murat C."/>
            <person name="Riley R."/>
            <person name="Ohm R."/>
            <person name="Sun H."/>
            <person name="Tunlid A."/>
            <person name="Henrissat B."/>
            <person name="Grigoriev I.V."/>
            <person name="Hibbett D.S."/>
            <person name="Martin F."/>
        </authorList>
    </citation>
    <scope>NUCLEOTIDE SEQUENCE [LARGE SCALE GENOMIC DNA]</scope>
    <source>
        <strain evidence="11">Zn</strain>
    </source>
</reference>
<evidence type="ECO:0000313" key="11">
    <source>
        <dbReference type="Proteomes" id="UP000054321"/>
    </source>
</evidence>
<comment type="subcellular location">
    <subcellularLocation>
        <location evidence="8">Endomembrane system</location>
        <topology evidence="8">Single-pass membrane protein</topology>
    </subcellularLocation>
    <subcellularLocation>
        <location evidence="1">Membrane</location>
        <topology evidence="1">Single-pass type II membrane protein</topology>
    </subcellularLocation>
</comment>
<dbReference type="AlphaFoldDB" id="A0A0C3D900"/>
<protein>
    <submittedName>
        <fullName evidence="10">Glycosyltransferase family 31 protein</fullName>
    </submittedName>
</protein>
<evidence type="ECO:0000256" key="8">
    <source>
        <dbReference type="ARBA" id="ARBA00037847"/>
    </source>
</evidence>
<name>A0A0C3D900_OIDMZ</name>
<sequence>MLPRKPFLRIRWIAVALLLLGVAFFHPSTLTATSLLAAQSRINLPGVLDVGVNEELAYLKKVLGREGVEPRISYAARTIHYIADAPDRPSLTKIDEKLLAEPFRDLQLSKLTSLPQPSELELHVKRSSRPEQADASALIFGCSTTYARFNDENITPVYEWARWLTDVNGKSNGAELVLSLYEASQENINQAAKRLSSMGISATVLASNPMLDMPGRYVSLVELLYNHRTRDSRNYFVLVDDDTFFPAMSNLIETLSHYDPEKPYYIGSFTERARWLLEQEVPYAFGGAGIIMTTPLVKQISRLPCLQKDENGTYVLDSDEGDRLLYNCIHEYTDTSVTYLPALHQEDQYGDGSGFYESGTRPLSLHHFKSWHTFIPGKAHIVADACGEDCFLQRFQFKDDFILSNAYSVAQYPKGIDFDPLQMEGTFDIGGEEEMAITLAYVFGGIRKTLTGTGKKKSWILVDSRREGPGKVKQIYLKRKDDKRWLGEDEEPPPTNSVFVLTWVP</sequence>
<keyword evidence="4" id="KW-0812">Transmembrane</keyword>
<dbReference type="InParanoid" id="A0A0C3D900"/>
<keyword evidence="6" id="KW-1133">Transmembrane helix</keyword>
<evidence type="ECO:0000256" key="1">
    <source>
        <dbReference type="ARBA" id="ARBA00004606"/>
    </source>
</evidence>
<dbReference type="EMBL" id="KN832870">
    <property type="protein sequence ID" value="KIN07804.1"/>
    <property type="molecule type" value="Genomic_DNA"/>
</dbReference>
<keyword evidence="3 10" id="KW-0808">Transferase</keyword>
<evidence type="ECO:0000259" key="9">
    <source>
        <dbReference type="Pfam" id="PF02434"/>
    </source>
</evidence>
<evidence type="ECO:0000313" key="10">
    <source>
        <dbReference type="EMBL" id="KIN07804.1"/>
    </source>
</evidence>
<dbReference type="GO" id="GO:0016020">
    <property type="term" value="C:membrane"/>
    <property type="evidence" value="ECO:0007669"/>
    <property type="project" value="UniProtKB-SubCell"/>
</dbReference>
<evidence type="ECO:0000256" key="7">
    <source>
        <dbReference type="ARBA" id="ARBA00023136"/>
    </source>
</evidence>
<accession>A0A0C3D900</accession>
<dbReference type="PANTHER" id="PTHR10811">
    <property type="entry name" value="FRINGE-RELATED"/>
    <property type="match status" value="1"/>
</dbReference>
<evidence type="ECO:0000256" key="3">
    <source>
        <dbReference type="ARBA" id="ARBA00022679"/>
    </source>
</evidence>
<keyword evidence="11" id="KW-1185">Reference proteome</keyword>
<feature type="domain" description="Fringe-like glycosyltransferase" evidence="9">
    <location>
        <begin position="224"/>
        <end position="346"/>
    </location>
</feature>
<dbReference type="GO" id="GO:0012505">
    <property type="term" value="C:endomembrane system"/>
    <property type="evidence" value="ECO:0007669"/>
    <property type="project" value="UniProtKB-SubCell"/>
</dbReference>
<proteinExistence type="predicted"/>
<dbReference type="STRING" id="913774.A0A0C3D900"/>
<organism evidence="10 11">
    <name type="scientific">Oidiodendron maius (strain Zn)</name>
    <dbReference type="NCBI Taxonomy" id="913774"/>
    <lineage>
        <taxon>Eukaryota</taxon>
        <taxon>Fungi</taxon>
        <taxon>Dikarya</taxon>
        <taxon>Ascomycota</taxon>
        <taxon>Pezizomycotina</taxon>
        <taxon>Leotiomycetes</taxon>
        <taxon>Leotiomycetes incertae sedis</taxon>
        <taxon>Myxotrichaceae</taxon>
        <taxon>Oidiodendron</taxon>
    </lineage>
</organism>
<dbReference type="OrthoDB" id="414175at2759"/>
<dbReference type="Pfam" id="PF02434">
    <property type="entry name" value="Fringe"/>
    <property type="match status" value="1"/>
</dbReference>
<reference evidence="10 11" key="1">
    <citation type="submission" date="2014-04" db="EMBL/GenBank/DDBJ databases">
        <authorList>
            <consortium name="DOE Joint Genome Institute"/>
            <person name="Kuo A."/>
            <person name="Martino E."/>
            <person name="Perotto S."/>
            <person name="Kohler A."/>
            <person name="Nagy L.G."/>
            <person name="Floudas D."/>
            <person name="Copeland A."/>
            <person name="Barry K.W."/>
            <person name="Cichocki N."/>
            <person name="Veneault-Fourrey C."/>
            <person name="LaButti K."/>
            <person name="Lindquist E.A."/>
            <person name="Lipzen A."/>
            <person name="Lundell T."/>
            <person name="Morin E."/>
            <person name="Murat C."/>
            <person name="Sun H."/>
            <person name="Tunlid A."/>
            <person name="Henrissat B."/>
            <person name="Grigoriev I.V."/>
            <person name="Hibbett D.S."/>
            <person name="Martin F."/>
            <person name="Nordberg H.P."/>
            <person name="Cantor M.N."/>
            <person name="Hua S.X."/>
        </authorList>
    </citation>
    <scope>NUCLEOTIDE SEQUENCE [LARGE SCALE GENOMIC DNA]</scope>
    <source>
        <strain evidence="10 11">Zn</strain>
    </source>
</reference>
<dbReference type="HOGENOM" id="CLU_024640_2_0_1"/>
<evidence type="ECO:0000256" key="4">
    <source>
        <dbReference type="ARBA" id="ARBA00022692"/>
    </source>
</evidence>
<evidence type="ECO:0000256" key="5">
    <source>
        <dbReference type="ARBA" id="ARBA00022968"/>
    </source>
</evidence>
<gene>
    <name evidence="10" type="ORF">OIDMADRAFT_99824</name>
</gene>